<feature type="domain" description="NADP-dependent oxidoreductase" evidence="7">
    <location>
        <begin position="22"/>
        <end position="286"/>
    </location>
</feature>
<organism evidence="8 9">
    <name type="scientific">Coprinellus micaceus</name>
    <name type="common">Glistening ink-cap mushroom</name>
    <name type="synonym">Coprinus micaceus</name>
    <dbReference type="NCBI Taxonomy" id="71717"/>
    <lineage>
        <taxon>Eukaryota</taxon>
        <taxon>Fungi</taxon>
        <taxon>Dikarya</taxon>
        <taxon>Basidiomycota</taxon>
        <taxon>Agaricomycotina</taxon>
        <taxon>Agaricomycetes</taxon>
        <taxon>Agaricomycetidae</taxon>
        <taxon>Agaricales</taxon>
        <taxon>Agaricineae</taxon>
        <taxon>Psathyrellaceae</taxon>
        <taxon>Coprinellus</taxon>
    </lineage>
</organism>
<evidence type="ECO:0000256" key="2">
    <source>
        <dbReference type="ARBA" id="ARBA00022857"/>
    </source>
</evidence>
<dbReference type="SUPFAM" id="SSF51430">
    <property type="entry name" value="NAD(P)-linked oxidoreductase"/>
    <property type="match status" value="1"/>
</dbReference>
<dbReference type="Pfam" id="PF00248">
    <property type="entry name" value="Aldo_ket_red"/>
    <property type="match status" value="1"/>
</dbReference>
<dbReference type="GO" id="GO:0016616">
    <property type="term" value="F:oxidoreductase activity, acting on the CH-OH group of donors, NAD or NADP as acceptor"/>
    <property type="evidence" value="ECO:0007669"/>
    <property type="project" value="UniProtKB-ARBA"/>
</dbReference>
<gene>
    <name evidence="8" type="ORF">FA13DRAFT_1628396</name>
</gene>
<keyword evidence="3" id="KW-0560">Oxidoreductase</keyword>
<keyword evidence="9" id="KW-1185">Reference proteome</keyword>
<evidence type="ECO:0000256" key="1">
    <source>
        <dbReference type="ARBA" id="ARBA00007905"/>
    </source>
</evidence>
<evidence type="ECO:0000259" key="7">
    <source>
        <dbReference type="Pfam" id="PF00248"/>
    </source>
</evidence>
<feature type="binding site" evidence="5">
    <location>
        <position position="117"/>
    </location>
    <ligand>
        <name>substrate</name>
    </ligand>
</feature>
<dbReference type="STRING" id="71717.A0A4Y7TDI2"/>
<dbReference type="PRINTS" id="PR00069">
    <property type="entry name" value="ALDKETRDTASE"/>
</dbReference>
<dbReference type="Gene3D" id="3.20.20.100">
    <property type="entry name" value="NADP-dependent oxidoreductase domain"/>
    <property type="match status" value="1"/>
</dbReference>
<comment type="similarity">
    <text evidence="1">Belongs to the aldo/keto reductase family.</text>
</comment>
<evidence type="ECO:0000256" key="3">
    <source>
        <dbReference type="ARBA" id="ARBA00023002"/>
    </source>
</evidence>
<keyword evidence="2" id="KW-0521">NADP</keyword>
<dbReference type="Proteomes" id="UP000298030">
    <property type="component" value="Unassembled WGS sequence"/>
</dbReference>
<dbReference type="InterPro" id="IPR023210">
    <property type="entry name" value="NADP_OxRdtase_dom"/>
</dbReference>
<sequence length="311" mass="34748">MSPTSFTLHDGTSIPWLAWGNATGTTKERALDDGKIALDAGIRHIDTAQNYQTEVQTGQSIQKAGLEKSAVYVTSKCMSLKSTVTHSWAPVPLEDVRASIQGSLDKLGFVPDLYLIHNPFVAPRGEGNLKKLWKIFEELKDEGKLKSIGVSNFRPQDIEAILDGARYKPVVNQIEFHPYTLAHLEPLLELQAKHGILIESYGGLTPILRHPTGGPLKQVLERIALRLTHKYGEGIDQAAVLLLWLKAQRAVAVTASGNPERIGKLAKVYQSEWELDPEEVEEISRVGKTIHYRHYRIHMEEDFPIPDLPQQ</sequence>
<evidence type="ECO:0000313" key="8">
    <source>
        <dbReference type="EMBL" id="TEB32200.1"/>
    </source>
</evidence>
<dbReference type="EMBL" id="QPFP01000016">
    <property type="protein sequence ID" value="TEB32200.1"/>
    <property type="molecule type" value="Genomic_DNA"/>
</dbReference>
<reference evidence="8 9" key="1">
    <citation type="journal article" date="2019" name="Nat. Ecol. Evol.">
        <title>Megaphylogeny resolves global patterns of mushroom evolution.</title>
        <authorList>
            <person name="Varga T."/>
            <person name="Krizsan K."/>
            <person name="Foldi C."/>
            <person name="Dima B."/>
            <person name="Sanchez-Garcia M."/>
            <person name="Sanchez-Ramirez S."/>
            <person name="Szollosi G.J."/>
            <person name="Szarkandi J.G."/>
            <person name="Papp V."/>
            <person name="Albert L."/>
            <person name="Andreopoulos W."/>
            <person name="Angelini C."/>
            <person name="Antonin V."/>
            <person name="Barry K.W."/>
            <person name="Bougher N.L."/>
            <person name="Buchanan P."/>
            <person name="Buyck B."/>
            <person name="Bense V."/>
            <person name="Catcheside P."/>
            <person name="Chovatia M."/>
            <person name="Cooper J."/>
            <person name="Damon W."/>
            <person name="Desjardin D."/>
            <person name="Finy P."/>
            <person name="Geml J."/>
            <person name="Haridas S."/>
            <person name="Hughes K."/>
            <person name="Justo A."/>
            <person name="Karasinski D."/>
            <person name="Kautmanova I."/>
            <person name="Kiss B."/>
            <person name="Kocsube S."/>
            <person name="Kotiranta H."/>
            <person name="LaButti K.M."/>
            <person name="Lechner B.E."/>
            <person name="Liimatainen K."/>
            <person name="Lipzen A."/>
            <person name="Lukacs Z."/>
            <person name="Mihaltcheva S."/>
            <person name="Morgado L.N."/>
            <person name="Niskanen T."/>
            <person name="Noordeloos M.E."/>
            <person name="Ohm R.A."/>
            <person name="Ortiz-Santana B."/>
            <person name="Ovrebo C."/>
            <person name="Racz N."/>
            <person name="Riley R."/>
            <person name="Savchenko A."/>
            <person name="Shiryaev A."/>
            <person name="Soop K."/>
            <person name="Spirin V."/>
            <person name="Szebenyi C."/>
            <person name="Tomsovsky M."/>
            <person name="Tulloss R.E."/>
            <person name="Uehling J."/>
            <person name="Grigoriev I.V."/>
            <person name="Vagvolgyi C."/>
            <person name="Papp T."/>
            <person name="Martin F.M."/>
            <person name="Miettinen O."/>
            <person name="Hibbett D.S."/>
            <person name="Nagy L.G."/>
        </authorList>
    </citation>
    <scope>NUCLEOTIDE SEQUENCE [LARGE SCALE GENOMIC DNA]</scope>
    <source>
        <strain evidence="8 9">FP101781</strain>
    </source>
</reference>
<feature type="site" description="Lowers pKa of active site Tyr" evidence="6">
    <location>
        <position position="76"/>
    </location>
</feature>
<protein>
    <submittedName>
        <fullName evidence="8">Conjugated polyketone reductase C1</fullName>
    </submittedName>
</protein>
<dbReference type="InterPro" id="IPR020471">
    <property type="entry name" value="AKR"/>
</dbReference>
<evidence type="ECO:0000256" key="5">
    <source>
        <dbReference type="PIRSR" id="PIRSR000097-2"/>
    </source>
</evidence>
<accession>A0A4Y7TDI2</accession>
<feature type="active site" description="Proton donor" evidence="4">
    <location>
        <position position="51"/>
    </location>
</feature>
<proteinExistence type="inferred from homology"/>
<dbReference type="PANTHER" id="PTHR43827">
    <property type="entry name" value="2,5-DIKETO-D-GLUCONIC ACID REDUCTASE"/>
    <property type="match status" value="1"/>
</dbReference>
<dbReference type="OrthoDB" id="416253at2759"/>
<name>A0A4Y7TDI2_COPMI</name>
<comment type="caution">
    <text evidence="8">The sequence shown here is derived from an EMBL/GenBank/DDBJ whole genome shotgun (WGS) entry which is preliminary data.</text>
</comment>
<evidence type="ECO:0000256" key="6">
    <source>
        <dbReference type="PIRSR" id="PIRSR000097-3"/>
    </source>
</evidence>
<dbReference type="PIRSF" id="PIRSF000097">
    <property type="entry name" value="AKR"/>
    <property type="match status" value="1"/>
</dbReference>
<dbReference type="InterPro" id="IPR036812">
    <property type="entry name" value="NAD(P)_OxRdtase_dom_sf"/>
</dbReference>
<evidence type="ECO:0000313" key="9">
    <source>
        <dbReference type="Proteomes" id="UP000298030"/>
    </source>
</evidence>
<dbReference type="AlphaFoldDB" id="A0A4Y7TDI2"/>
<evidence type="ECO:0000256" key="4">
    <source>
        <dbReference type="PIRSR" id="PIRSR000097-1"/>
    </source>
</evidence>
<dbReference type="PANTHER" id="PTHR43827:SF3">
    <property type="entry name" value="NADP-DEPENDENT OXIDOREDUCTASE DOMAIN-CONTAINING PROTEIN"/>
    <property type="match status" value="1"/>
</dbReference>